<name>A0A6P1MHP8_9FIRM</name>
<dbReference type="EMBL" id="CP047591">
    <property type="protein sequence ID" value="QHI73261.1"/>
    <property type="molecule type" value="Genomic_DNA"/>
</dbReference>
<protein>
    <submittedName>
        <fullName evidence="1">Uncharacterized protein</fullName>
    </submittedName>
</protein>
<gene>
    <name evidence="1" type="ORF">Ami3637_13520</name>
</gene>
<organism evidence="1 2">
    <name type="scientific">Aminipila terrae</name>
    <dbReference type="NCBI Taxonomy" id="2697030"/>
    <lineage>
        <taxon>Bacteria</taxon>
        <taxon>Bacillati</taxon>
        <taxon>Bacillota</taxon>
        <taxon>Clostridia</taxon>
        <taxon>Peptostreptococcales</taxon>
        <taxon>Anaerovoracaceae</taxon>
        <taxon>Aminipila</taxon>
    </lineage>
</organism>
<sequence>MEVEVDGNIYIVNESYEIPDKERREQIIAEKLASIIVIENHRELE</sequence>
<keyword evidence="2" id="KW-1185">Reference proteome</keyword>
<dbReference type="RefSeq" id="WP_162363027.1">
    <property type="nucleotide sequence ID" value="NZ_CP047591.1"/>
</dbReference>
<evidence type="ECO:0000313" key="2">
    <source>
        <dbReference type="Proteomes" id="UP000463883"/>
    </source>
</evidence>
<dbReference type="AlphaFoldDB" id="A0A6P1MHP8"/>
<evidence type="ECO:0000313" key="1">
    <source>
        <dbReference type="EMBL" id="QHI73261.1"/>
    </source>
</evidence>
<dbReference type="Proteomes" id="UP000463883">
    <property type="component" value="Chromosome"/>
</dbReference>
<proteinExistence type="predicted"/>
<accession>A0A6P1MHP8</accession>
<reference evidence="1 2" key="1">
    <citation type="submission" date="2020-01" db="EMBL/GenBank/DDBJ databases">
        <title>Genomic analysis of Aminipila sp. CBA3637.</title>
        <authorList>
            <person name="Kim Y.B."/>
            <person name="Roh S.W."/>
        </authorList>
    </citation>
    <scope>NUCLEOTIDE SEQUENCE [LARGE SCALE GENOMIC DNA]</scope>
    <source>
        <strain evidence="1 2">CBA3637</strain>
    </source>
</reference>
<dbReference type="KEGG" id="amic:Ami3637_13520"/>